<gene>
    <name evidence="2" type="primary">tal</name>
    <name evidence="2" type="ORF">LshimejAT787_0701250</name>
</gene>
<accession>A0A9P3PNE2</accession>
<dbReference type="AlphaFoldDB" id="A0A9P3PNE2"/>
<evidence type="ECO:0000313" key="3">
    <source>
        <dbReference type="Proteomes" id="UP001063166"/>
    </source>
</evidence>
<sequence>MALIADTLNFETLGMHDLHGTTINPRSIIGAIDADSVFYHLWTAVKQTLDERVRRRIPNSRLVKASLERFLFELGNIIMYRVDGPHFTMVDPRRHNDASSMVRNAQRLVSLFEEKDIRRSKVVVSIPATSEGLHAAQELESEHGIHTNLFLVSGLIHAAACAEAGATTITIPVGRLLNWYERKRKAAYKDLSTHPGVETIQSTLEYFRLHGIKTKVIGSEFRALSEIGPHAGFDAICISKDQADGLQRCQISTATLRLSSSAHLRARQAQYPTSFLSSKTGFMEAMSAETRSMVAATLFVPLGEMKAQMDSLEEIVEKEVVRQFELTLTTVDLKGFYGTPVKKRKSRVSDGSDSGRAGLKRGLAEDLGLEEVCSSQDTDDVF</sequence>
<organism evidence="2 3">
    <name type="scientific">Lyophyllum shimeji</name>
    <name type="common">Hon-shimeji</name>
    <name type="synonym">Tricholoma shimeji</name>
    <dbReference type="NCBI Taxonomy" id="47721"/>
    <lineage>
        <taxon>Eukaryota</taxon>
        <taxon>Fungi</taxon>
        <taxon>Dikarya</taxon>
        <taxon>Basidiomycota</taxon>
        <taxon>Agaricomycotina</taxon>
        <taxon>Agaricomycetes</taxon>
        <taxon>Agaricomycetidae</taxon>
        <taxon>Agaricales</taxon>
        <taxon>Tricholomatineae</taxon>
        <taxon>Lyophyllaceae</taxon>
        <taxon>Lyophyllum</taxon>
    </lineage>
</organism>
<proteinExistence type="predicted"/>
<keyword evidence="3" id="KW-1185">Reference proteome</keyword>
<dbReference type="OrthoDB" id="2015515at2759"/>
<dbReference type="SUPFAM" id="SSF51569">
    <property type="entry name" value="Aldolase"/>
    <property type="match status" value="1"/>
</dbReference>
<dbReference type="EMBL" id="BRPK01000007">
    <property type="protein sequence ID" value="GLB39615.1"/>
    <property type="molecule type" value="Genomic_DNA"/>
</dbReference>
<dbReference type="Pfam" id="PF00923">
    <property type="entry name" value="TAL_FSA"/>
    <property type="match status" value="1"/>
</dbReference>
<dbReference type="Gene3D" id="3.20.20.70">
    <property type="entry name" value="Aldolase class I"/>
    <property type="match status" value="1"/>
</dbReference>
<dbReference type="InterPro" id="IPR001585">
    <property type="entry name" value="TAL/FSA"/>
</dbReference>
<dbReference type="PANTHER" id="PTHR10683">
    <property type="entry name" value="TRANSALDOLASE"/>
    <property type="match status" value="1"/>
</dbReference>
<evidence type="ECO:0000313" key="2">
    <source>
        <dbReference type="EMBL" id="GLB39615.1"/>
    </source>
</evidence>
<protein>
    <submittedName>
        <fullName evidence="2">Transaldolase is important for the balance of metabolites in the pentose-phosphate pathway</fullName>
    </submittedName>
</protein>
<name>A0A9P3PNE2_LYOSH</name>
<dbReference type="GO" id="GO:0005975">
    <property type="term" value="P:carbohydrate metabolic process"/>
    <property type="evidence" value="ECO:0007669"/>
    <property type="project" value="InterPro"/>
</dbReference>
<comment type="caution">
    <text evidence="2">The sequence shown here is derived from an EMBL/GenBank/DDBJ whole genome shotgun (WGS) entry which is preliminary data.</text>
</comment>
<dbReference type="PANTHER" id="PTHR10683:SF18">
    <property type="entry name" value="TRANSALDOLASE"/>
    <property type="match status" value="1"/>
</dbReference>
<dbReference type="InterPro" id="IPR013785">
    <property type="entry name" value="Aldolase_TIM"/>
</dbReference>
<keyword evidence="1" id="KW-0704">Schiff base</keyword>
<reference evidence="2" key="1">
    <citation type="submission" date="2022-07" db="EMBL/GenBank/DDBJ databases">
        <title>The genome of Lyophyllum shimeji provides insight into the initial evolution of ectomycorrhizal fungal genome.</title>
        <authorList>
            <person name="Kobayashi Y."/>
            <person name="Shibata T."/>
            <person name="Hirakawa H."/>
            <person name="Shigenobu S."/>
            <person name="Nishiyama T."/>
            <person name="Yamada A."/>
            <person name="Hasebe M."/>
            <person name="Kawaguchi M."/>
        </authorList>
    </citation>
    <scope>NUCLEOTIDE SEQUENCE</scope>
    <source>
        <strain evidence="2">AT787</strain>
    </source>
</reference>
<evidence type="ECO:0000256" key="1">
    <source>
        <dbReference type="ARBA" id="ARBA00023270"/>
    </source>
</evidence>
<dbReference type="Proteomes" id="UP001063166">
    <property type="component" value="Unassembled WGS sequence"/>
</dbReference>